<evidence type="ECO:0000259" key="5">
    <source>
        <dbReference type="PROSITE" id="PS51656"/>
    </source>
</evidence>
<dbReference type="STRING" id="767817.Desgi_1321"/>
<keyword evidence="7" id="KW-1185">Reference proteome</keyword>
<evidence type="ECO:0000256" key="3">
    <source>
        <dbReference type="ARBA" id="ARBA00023004"/>
    </source>
</evidence>
<evidence type="ECO:0000256" key="4">
    <source>
        <dbReference type="ARBA" id="ARBA00023014"/>
    </source>
</evidence>
<evidence type="ECO:0000256" key="1">
    <source>
        <dbReference type="ARBA" id="ARBA00022485"/>
    </source>
</evidence>
<dbReference type="Pfam" id="PF04060">
    <property type="entry name" value="FeS"/>
    <property type="match status" value="1"/>
</dbReference>
<evidence type="ECO:0000313" key="6">
    <source>
        <dbReference type="EMBL" id="AGL00828.1"/>
    </source>
</evidence>
<dbReference type="GO" id="GO:0046872">
    <property type="term" value="F:metal ion binding"/>
    <property type="evidence" value="ECO:0007669"/>
    <property type="project" value="UniProtKB-KW"/>
</dbReference>
<dbReference type="InterPro" id="IPR007202">
    <property type="entry name" value="4Fe-4S_dom"/>
</dbReference>
<dbReference type="PROSITE" id="PS51656">
    <property type="entry name" value="4FE4S"/>
    <property type="match status" value="1"/>
</dbReference>
<dbReference type="EMBL" id="CP003273">
    <property type="protein sequence ID" value="AGL00828.1"/>
    <property type="molecule type" value="Genomic_DNA"/>
</dbReference>
<proteinExistence type="predicted"/>
<dbReference type="InterPro" id="IPR024264">
    <property type="entry name" value="DUF3786"/>
</dbReference>
<dbReference type="HOGENOM" id="CLU_1044810_0_0_9"/>
<name>R4KCB4_9FIRM</name>
<evidence type="ECO:0000313" key="7">
    <source>
        <dbReference type="Proteomes" id="UP000013520"/>
    </source>
</evidence>
<dbReference type="KEGG" id="dgi:Desgi_1321"/>
<dbReference type="GO" id="GO:0051539">
    <property type="term" value="F:4 iron, 4 sulfur cluster binding"/>
    <property type="evidence" value="ECO:0007669"/>
    <property type="project" value="UniProtKB-KW"/>
</dbReference>
<organism evidence="6 7">
    <name type="scientific">Desulfoscipio gibsoniae DSM 7213</name>
    <dbReference type="NCBI Taxonomy" id="767817"/>
    <lineage>
        <taxon>Bacteria</taxon>
        <taxon>Bacillati</taxon>
        <taxon>Bacillota</taxon>
        <taxon>Clostridia</taxon>
        <taxon>Eubacteriales</taxon>
        <taxon>Desulfallaceae</taxon>
        <taxon>Desulfoscipio</taxon>
    </lineage>
</organism>
<keyword evidence="3" id="KW-0408">Iron</keyword>
<reference evidence="6 7" key="1">
    <citation type="submission" date="2012-01" db="EMBL/GenBank/DDBJ databases">
        <title>Complete sequence of Desulfotomaculum gibsoniae DSM 7213.</title>
        <authorList>
            <consortium name="US DOE Joint Genome Institute"/>
            <person name="Lucas S."/>
            <person name="Han J."/>
            <person name="Lapidus A."/>
            <person name="Cheng J.-F."/>
            <person name="Goodwin L."/>
            <person name="Pitluck S."/>
            <person name="Peters L."/>
            <person name="Ovchinnikova G."/>
            <person name="Teshima H."/>
            <person name="Detter J.C."/>
            <person name="Han C."/>
            <person name="Tapia R."/>
            <person name="Land M."/>
            <person name="Hauser L."/>
            <person name="Kyrpides N."/>
            <person name="Ivanova N."/>
            <person name="Pagani I."/>
            <person name="Parshina S."/>
            <person name="Plugge C."/>
            <person name="Muyzer G."/>
            <person name="Kuever J."/>
            <person name="Ivanova A."/>
            <person name="Nazina T."/>
            <person name="Klenk H.-P."/>
            <person name="Brambilla E."/>
            <person name="Spring S."/>
            <person name="Stams A.F."/>
            <person name="Woyke T."/>
        </authorList>
    </citation>
    <scope>NUCLEOTIDE SEQUENCE [LARGE SCALE GENOMIC DNA]</scope>
    <source>
        <strain evidence="6 7">DSM 7213</strain>
    </source>
</reference>
<feature type="domain" description="4Fe-4S" evidence="5">
    <location>
        <begin position="2"/>
        <end position="61"/>
    </location>
</feature>
<keyword evidence="1" id="KW-0004">4Fe-4S</keyword>
<protein>
    <submittedName>
        <fullName evidence="6">CO dehydrogenase/acetyl-CoA synthase gamma subunit (Corrinoid Fe-S protein)</fullName>
    </submittedName>
</protein>
<dbReference type="RefSeq" id="WP_006522615.1">
    <property type="nucleotide sequence ID" value="NC_021184.1"/>
</dbReference>
<keyword evidence="4" id="KW-0411">Iron-sulfur</keyword>
<evidence type="ECO:0000256" key="2">
    <source>
        <dbReference type="ARBA" id="ARBA00022723"/>
    </source>
</evidence>
<dbReference type="OrthoDB" id="9793312at2"/>
<keyword evidence="2" id="KW-0479">Metal-binding</keyword>
<gene>
    <name evidence="6" type="ORF">Desgi_1321</name>
</gene>
<dbReference type="Proteomes" id="UP000013520">
    <property type="component" value="Chromosome"/>
</dbReference>
<dbReference type="eggNOG" id="COG1456">
    <property type="taxonomic scope" value="Bacteria"/>
</dbReference>
<dbReference type="Pfam" id="PF12654">
    <property type="entry name" value="DUF3786"/>
    <property type="match status" value="1"/>
</dbReference>
<dbReference type="AlphaFoldDB" id="R4KCB4"/>
<accession>R4KCB4</accession>
<dbReference type="Gene3D" id="1.10.15.40">
    <property type="entry name" value="Electron transport complex subunit B, putative Fe-S cluster"/>
    <property type="match status" value="1"/>
</dbReference>
<sequence>MQQIKSPLDVYKLLPKSNCRQCGMRTCLAFADAVFKGIKSIGECPQMEGSDNLDIDSQVTRPQGIIQQQEQMLQQLKKEMASVDLAVIAQRLGGSYIDGKLTIKILGKDFHVDGSGNVTSAIHVNTWVTVPLLNYIIRYKGENLSGNWVAFRELKNGNIRQPLFEQRCEKPLQQMAERDMDLFEDLISVFGKPAKDIFSSDMAYILYPLPKVPIMISYWGPEEEGMEARVNIFFDQAAQENLDIESIHMLCSGIVTMFEKINARHG</sequence>